<reference evidence="3" key="1">
    <citation type="submission" date="2023-04" db="EMBL/GenBank/DDBJ databases">
        <title>Chromosome-level genome of Chaenocephalus aceratus.</title>
        <authorList>
            <person name="Park H."/>
        </authorList>
    </citation>
    <scope>NUCLEOTIDE SEQUENCE</scope>
    <source>
        <strain evidence="3">DE</strain>
        <tissue evidence="3">Muscle</tissue>
    </source>
</reference>
<dbReference type="Pfam" id="PF24771">
    <property type="entry name" value="Ig_CFAP74_1st"/>
    <property type="match status" value="1"/>
</dbReference>
<dbReference type="SUPFAM" id="SSF53098">
    <property type="entry name" value="Ribonuclease H-like"/>
    <property type="match status" value="1"/>
</dbReference>
<sequence>MDVEEDRESPFDDEASDSTDEDNEEDGPGQESFKDEEVALPPDFEWLEELYKKDDGDGDLAVAAVSGEKRSCAETARMFKLRRNLDQLDCFHRQKEHDVQKAREELKLCRQNIESLLEQRENLEEKMEEQKAADNSVAVFRTRAQHKLLCQKLQSEEELEGHINTELKQQELELSGVEVELGRFSSLRQEVQEEERAFGVLKKQKATKRLQQERKASQHQQLRMQHLRDKQASMRKKEEAECQRKIEEGRASRKVAAKYLKETIKRMQQQEAEKEQQNRELLEKRMQAVKSLKSNIAVTQESLRAEGFNSIQHMYQQKQLEEIQRKQEQLEERQKSKRVEIVEKILQEGPLEESRKRNPPPTPKLSLTDKYPSLRRAREKLLHYLDRRPPTQLRDFSSSSSASSDVDDQEEPTNQEEDHLSLSDSLAQPEFSGLWDQNYKKLLNEKTTLEQTEVKQEEPAMAIGKLNLPPKKVHGKELKGPPFISKPEVILFKDFELGKTYKKKIVLTNISYITNHCKLLGVSTHLKDFITINKHEAFAEKYPAGDERKRAISELLRKAEQTKHTFKKWIKSPNSTTSASFVAAQEIVRRGKPFTDGEYMKESFIKISEHLFSDFKNKGEIVQKIRDMPLSAKTVKDRTIKMAENITSQQIEDINSAPAFSIACDESSDVNDIEQTALLCRYVNSDGPQEEIIELIPLKGQTRGEDICKAVMTCLQAKGINTTHMVSVATDGAPSMRGTQKGFVTLLQKSLDRELLTFHCILHQEALCAQTFPPECKEVMDLVIQIVNKIMAKGLNHRQFCSLLDEVDSAYSDLLLHNKVRWLSRGEVLKRFAACLDHVKTFLESKGLTYPELEHPDWLEKLHFMVDMTGHLNMLNKSLQGKGSTALQMLEDVLAFERKMTVFARDVQKGTFSHFPSLREFKEAHNHINCEYLQRAIIEMQAAFGQRFSEFRKEKNTLSFPVTPLDIDPSMLNMSPFTGVSLPDLEIELADIADKELWVSKFKRLTADLEDVARQKAILAREHKWSDMEILPKPDKLVFETWNAIPDTYMNMKKYAFGVLSIFGSTYLCEQIFSSMNYIKSKYCSRLTDDSLRSCVKIKVTSYSPDIEKLSSDVQKQKTH</sequence>
<dbReference type="Proteomes" id="UP001228049">
    <property type="component" value="Unassembled WGS sequence"/>
</dbReference>
<feature type="compositionally biased region" description="Acidic residues" evidence="2">
    <location>
        <begin position="405"/>
        <end position="415"/>
    </location>
</feature>
<feature type="region of interest" description="Disordered" evidence="2">
    <location>
        <begin position="350"/>
        <end position="423"/>
    </location>
</feature>
<name>A0AAD9CAA7_DISEL</name>
<proteinExistence type="predicted"/>
<feature type="compositionally biased region" description="Acidic residues" evidence="2">
    <location>
        <begin position="1"/>
        <end position="28"/>
    </location>
</feature>
<dbReference type="PANTHER" id="PTHR45913">
    <property type="entry name" value="EPM2A-INTERACTING PROTEIN 1"/>
    <property type="match status" value="1"/>
</dbReference>
<keyword evidence="4" id="KW-1185">Reference proteome</keyword>
<protein>
    <submittedName>
        <fullName evidence="3">General transcription factor II-I repeat domain containing protein 2A</fullName>
    </submittedName>
</protein>
<evidence type="ECO:0000256" key="2">
    <source>
        <dbReference type="SAM" id="MobiDB-lite"/>
    </source>
</evidence>
<dbReference type="EMBL" id="JASDAP010000008">
    <property type="protein sequence ID" value="KAK1898705.1"/>
    <property type="molecule type" value="Genomic_DNA"/>
</dbReference>
<feature type="region of interest" description="Disordered" evidence="2">
    <location>
        <begin position="1"/>
        <end position="39"/>
    </location>
</feature>
<evidence type="ECO:0000256" key="1">
    <source>
        <dbReference type="SAM" id="Coils"/>
    </source>
</evidence>
<gene>
    <name evidence="3" type="ORF">KUDE01_018229</name>
</gene>
<keyword evidence="1" id="KW-0175">Coiled coil</keyword>
<accession>A0AAD9CAA7</accession>
<feature type="compositionally biased region" description="Basic and acidic residues" evidence="2">
    <location>
        <begin position="379"/>
        <end position="389"/>
    </location>
</feature>
<evidence type="ECO:0000313" key="3">
    <source>
        <dbReference type="EMBL" id="KAK1898705.1"/>
    </source>
</evidence>
<evidence type="ECO:0000313" key="4">
    <source>
        <dbReference type="Proteomes" id="UP001228049"/>
    </source>
</evidence>
<feature type="coiled-coil region" evidence="1">
    <location>
        <begin position="257"/>
        <end position="340"/>
    </location>
</feature>
<feature type="coiled-coil region" evidence="1">
    <location>
        <begin position="92"/>
        <end position="136"/>
    </location>
</feature>
<dbReference type="AlphaFoldDB" id="A0AAD9CAA7"/>
<comment type="caution">
    <text evidence="3">The sequence shown here is derived from an EMBL/GenBank/DDBJ whole genome shotgun (WGS) entry which is preliminary data.</text>
</comment>
<organism evidence="3 4">
    <name type="scientific">Dissostichus eleginoides</name>
    <name type="common">Patagonian toothfish</name>
    <name type="synonym">Dissostichus amissus</name>
    <dbReference type="NCBI Taxonomy" id="100907"/>
    <lineage>
        <taxon>Eukaryota</taxon>
        <taxon>Metazoa</taxon>
        <taxon>Chordata</taxon>
        <taxon>Craniata</taxon>
        <taxon>Vertebrata</taxon>
        <taxon>Euteleostomi</taxon>
        <taxon>Actinopterygii</taxon>
        <taxon>Neopterygii</taxon>
        <taxon>Teleostei</taxon>
        <taxon>Neoteleostei</taxon>
        <taxon>Acanthomorphata</taxon>
        <taxon>Eupercaria</taxon>
        <taxon>Perciformes</taxon>
        <taxon>Notothenioidei</taxon>
        <taxon>Nototheniidae</taxon>
        <taxon>Dissostichus</taxon>
    </lineage>
</organism>
<dbReference type="InterPro" id="IPR012337">
    <property type="entry name" value="RNaseH-like_sf"/>
</dbReference>
<dbReference type="PANTHER" id="PTHR45913:SF10">
    <property type="entry name" value="DUF4371 DOMAIN-CONTAINING PROTEIN"/>
    <property type="match status" value="1"/>
</dbReference>